<dbReference type="Gene3D" id="3.30.420.10">
    <property type="entry name" value="Ribonuclease H-like superfamily/Ribonuclease H"/>
    <property type="match status" value="1"/>
</dbReference>
<dbReference type="InterPro" id="IPR040393">
    <property type="entry name" value="TREX1/2"/>
</dbReference>
<keyword evidence="10" id="KW-1185">Reference proteome</keyword>
<reference evidence="9 10" key="2">
    <citation type="submission" date="2018-10" db="EMBL/GenBank/DDBJ databases">
        <authorList>
            <consortium name="Pathogen Informatics"/>
        </authorList>
    </citation>
    <scope>NUCLEOTIDE SEQUENCE [LARGE SCALE GENOMIC DNA]</scope>
</reference>
<dbReference type="SUPFAM" id="SSF53098">
    <property type="entry name" value="Ribonuclease H-like"/>
    <property type="match status" value="1"/>
</dbReference>
<dbReference type="GO" id="GO:0005737">
    <property type="term" value="C:cytoplasm"/>
    <property type="evidence" value="ECO:0007669"/>
    <property type="project" value="TreeGrafter"/>
</dbReference>
<keyword evidence="6" id="KW-0460">Magnesium</keyword>
<evidence type="ECO:0000256" key="2">
    <source>
        <dbReference type="ARBA" id="ARBA00022722"/>
    </source>
</evidence>
<dbReference type="GO" id="GO:0008296">
    <property type="term" value="F:3'-5'-DNA exonuclease activity"/>
    <property type="evidence" value="ECO:0007669"/>
    <property type="project" value="TreeGrafter"/>
</dbReference>
<reference evidence="11" key="1">
    <citation type="submission" date="2017-02" db="UniProtKB">
        <authorList>
            <consortium name="WormBaseParasite"/>
        </authorList>
    </citation>
    <scope>IDENTIFICATION</scope>
</reference>
<evidence type="ECO:0000256" key="5">
    <source>
        <dbReference type="ARBA" id="ARBA00022839"/>
    </source>
</evidence>
<comment type="similarity">
    <text evidence="7">Belongs to the exonuclease superfamily. TREX family.</text>
</comment>
<dbReference type="STRING" id="53468.A0A0R3U442"/>
<evidence type="ECO:0000256" key="3">
    <source>
        <dbReference type="ARBA" id="ARBA00022723"/>
    </source>
</evidence>
<evidence type="ECO:0000256" key="1">
    <source>
        <dbReference type="ARBA" id="ARBA00001946"/>
    </source>
</evidence>
<keyword evidence="3" id="KW-0479">Metal-binding</keyword>
<keyword evidence="2" id="KW-0540">Nuclease</keyword>
<dbReference type="PANTHER" id="PTHR13058">
    <property type="entry name" value="THREE PRIME REPAIR EXONUCLEASE 1, 2"/>
    <property type="match status" value="1"/>
</dbReference>
<evidence type="ECO:0000256" key="7">
    <source>
        <dbReference type="ARBA" id="ARBA00025769"/>
    </source>
</evidence>
<evidence type="ECO:0000313" key="10">
    <source>
        <dbReference type="Proteomes" id="UP000267029"/>
    </source>
</evidence>
<dbReference type="InterPro" id="IPR012337">
    <property type="entry name" value="RNaseH-like_sf"/>
</dbReference>
<evidence type="ECO:0000313" key="9">
    <source>
        <dbReference type="EMBL" id="VDD75392.1"/>
    </source>
</evidence>
<accession>A0A0R3U442</accession>
<sequence>MSSASEAIACQPQLFSTLVFLDTETTGLPDGVSSPRITEICLLAVSRFALEDDATLPRVQNKLVLCFHPMSIIGAQASAISGLTHENLYHQKDFDLKAIEQIQLFLHRLDPPICIIAQNGFKFDFPIIKSEIFRIKKESYNFVDCKGNAVVCSDSLLLFKALSNKINDSGVGISITDNLAVCAGQPLAHSTPEKVQYRSPFSLSAVYERVFGHQHDAAHSAEGDCFAVMRLVQHLGIPALSWFDCNYLSFNDIKTFQFIDGNASPLPTGRFPYEVGCGPYDDAIDLTD</sequence>
<proteinExistence type="inferred from homology"/>
<dbReference type="GO" id="GO:0003676">
    <property type="term" value="F:nucleic acid binding"/>
    <property type="evidence" value="ECO:0007669"/>
    <property type="project" value="InterPro"/>
</dbReference>
<evidence type="ECO:0000256" key="6">
    <source>
        <dbReference type="ARBA" id="ARBA00022842"/>
    </source>
</evidence>
<name>A0A0R3U442_MESCO</name>
<dbReference type="OrthoDB" id="10250935at2759"/>
<comment type="cofactor">
    <cofactor evidence="1">
        <name>Mg(2+)</name>
        <dbReference type="ChEBI" id="CHEBI:18420"/>
    </cofactor>
</comment>
<organism evidence="11">
    <name type="scientific">Mesocestoides corti</name>
    <name type="common">Flatworm</name>
    <dbReference type="NCBI Taxonomy" id="53468"/>
    <lineage>
        <taxon>Eukaryota</taxon>
        <taxon>Metazoa</taxon>
        <taxon>Spiralia</taxon>
        <taxon>Lophotrochozoa</taxon>
        <taxon>Platyhelminthes</taxon>
        <taxon>Cestoda</taxon>
        <taxon>Eucestoda</taxon>
        <taxon>Cyclophyllidea</taxon>
        <taxon>Mesocestoididae</taxon>
        <taxon>Mesocestoides</taxon>
    </lineage>
</organism>
<dbReference type="PANTHER" id="PTHR13058:SF19">
    <property type="entry name" value="LD40940P"/>
    <property type="match status" value="1"/>
</dbReference>
<protein>
    <submittedName>
        <fullName evidence="11">Exonuclease domain-containing protein</fullName>
    </submittedName>
</protein>
<dbReference type="WBParaSite" id="MCOS_0000139401-mRNA-1">
    <property type="protein sequence ID" value="MCOS_0000139401-mRNA-1"/>
    <property type="gene ID" value="MCOS_0000139401"/>
</dbReference>
<dbReference type="Proteomes" id="UP000267029">
    <property type="component" value="Unassembled WGS sequence"/>
</dbReference>
<evidence type="ECO:0000259" key="8">
    <source>
        <dbReference type="SMART" id="SM00479"/>
    </source>
</evidence>
<dbReference type="EMBL" id="UXSR01000172">
    <property type="protein sequence ID" value="VDD75392.1"/>
    <property type="molecule type" value="Genomic_DNA"/>
</dbReference>
<evidence type="ECO:0000256" key="4">
    <source>
        <dbReference type="ARBA" id="ARBA00022801"/>
    </source>
</evidence>
<dbReference type="GO" id="GO:0006308">
    <property type="term" value="P:DNA catabolic process"/>
    <property type="evidence" value="ECO:0007669"/>
    <property type="project" value="TreeGrafter"/>
</dbReference>
<dbReference type="InterPro" id="IPR013520">
    <property type="entry name" value="Ribonucl_H"/>
</dbReference>
<dbReference type="InterPro" id="IPR036397">
    <property type="entry name" value="RNaseH_sf"/>
</dbReference>
<dbReference type="SMART" id="SM00479">
    <property type="entry name" value="EXOIII"/>
    <property type="match status" value="1"/>
</dbReference>
<dbReference type="GO" id="GO:0046872">
    <property type="term" value="F:metal ion binding"/>
    <property type="evidence" value="ECO:0007669"/>
    <property type="project" value="UniProtKB-KW"/>
</dbReference>
<feature type="domain" description="Exonuclease" evidence="8">
    <location>
        <begin position="17"/>
        <end position="241"/>
    </location>
</feature>
<keyword evidence="4" id="KW-0378">Hydrolase</keyword>
<gene>
    <name evidence="9" type="ORF">MCOS_LOCUS1395</name>
</gene>
<dbReference type="AlphaFoldDB" id="A0A0R3U442"/>
<evidence type="ECO:0000313" key="11">
    <source>
        <dbReference type="WBParaSite" id="MCOS_0000139401-mRNA-1"/>
    </source>
</evidence>
<keyword evidence="5" id="KW-0269">Exonuclease</keyword>